<accession>A0ACD4CXQ8</accession>
<evidence type="ECO:0000313" key="1">
    <source>
        <dbReference type="EMBL" id="UXN58403.1"/>
    </source>
</evidence>
<keyword evidence="2" id="KW-1185">Reference proteome</keyword>
<gene>
    <name evidence="1" type="ORF">N8E88_10145</name>
</gene>
<organism evidence="1 2">
    <name type="scientific">Phyllobacterium zundukense</name>
    <dbReference type="NCBI Taxonomy" id="1867719"/>
    <lineage>
        <taxon>Bacteria</taxon>
        <taxon>Pseudomonadati</taxon>
        <taxon>Pseudomonadota</taxon>
        <taxon>Alphaproteobacteria</taxon>
        <taxon>Hyphomicrobiales</taxon>
        <taxon>Phyllobacteriaceae</taxon>
        <taxon>Phyllobacterium</taxon>
    </lineage>
</organism>
<keyword evidence="1" id="KW-0614">Plasmid</keyword>
<evidence type="ECO:0000313" key="2">
    <source>
        <dbReference type="Proteomes" id="UP001061991"/>
    </source>
</evidence>
<name>A0ACD4CXQ8_9HYPH</name>
<sequence>MFLKFLGFFVLTFAVWIGIGMISDHITQYPFRMTVQVDTPDGVKSGSSVVEALISDR</sequence>
<dbReference type="Proteomes" id="UP001061991">
    <property type="component" value="Plasmid p_unnamed1"/>
</dbReference>
<protein>
    <submittedName>
        <fullName evidence="1">Uncharacterized protein</fullName>
    </submittedName>
</protein>
<dbReference type="EMBL" id="CP104972">
    <property type="protein sequence ID" value="UXN58403.1"/>
    <property type="molecule type" value="Genomic_DNA"/>
</dbReference>
<proteinExistence type="predicted"/>
<geneLocation type="plasmid" evidence="1 2">
    <name>p_unnamed1</name>
</geneLocation>
<reference evidence="1" key="1">
    <citation type="submission" date="2022-09" db="EMBL/GenBank/DDBJ databases">
        <title>Interaction between co-microsymbionts with complementary sets of symbiotic genes in legume-rhizobium systems.</title>
        <authorList>
            <person name="Safronova V."/>
            <person name="Sazanova A."/>
            <person name="Afonin A."/>
            <person name="Chirak E."/>
        </authorList>
    </citation>
    <scope>NUCLEOTIDE SEQUENCE</scope>
    <source>
        <strain evidence="1">A18/3m</strain>
    </source>
</reference>